<feature type="transmembrane region" description="Helical" evidence="2">
    <location>
        <begin position="556"/>
        <end position="581"/>
    </location>
</feature>
<feature type="compositionally biased region" description="Low complexity" evidence="1">
    <location>
        <begin position="1108"/>
        <end position="1124"/>
    </location>
</feature>
<sequence>MYGVNTVQSLLTMAHVPPEQDESQSPSTLHQQQQQPTPTHTTTETTHLAERNLTNNSDLHITIPQPPITTTTVTPTTPLITHSPTSFAHSNVATDPEKQQEDRPTPARSMSRPLFEPLRNRPQARQTFAEGMNHGIQSLRRTVFNRTHSTKHDSNDDEEAGSAATATATTSSTNKAPARPVMPRSRPSMTQFKMREQPAKMIIPPPYGQEKVQEAAKALAAGIPDGIPHGGGSHLPPLTKVMSPDSETSDDEPEVRVHFEIHLQEDADSEPICPLSEQNVNTLATELELTARERSEVQAIQNKEDLTAYFAKLPRDYDVQIIRRSLLSGVSRSRRSSKRRGAGAGNNDTGTLVFQRPTTDLTMMPVEEPKASWLELFYDLLFVANLTEFTHSHPITGHYALAHYIGWFIIMWWAWAGQTFWAARFDMDDLFTKVCKLIEFCALITFGAFSSDHLDRTSTGFIGSYIVLKGVLAIEYGNVLFWAIRNRSKKSLTPLLLQIGSNLLAMIVWGLSILSHNTTVRYIMWYLTIVIEVAVLVSFGRRTSVTFAGSHLPERFALFTIIVLGENIIGLVGLSAGASTWTAGLDLFMVLFVLMTIILYALWWLYFDDFSEDIFHKTTTLSQLWAYLHLPLHVCLVLVGTGSLDLIRLYKLEHHINEISTEAAHMTNGNFDPLTASAMSALSFMTPKLASGFEVPIERKSAAASGAAALSGRETDYDLTKQYFLVVCSLVFLCNSLLKWINLRSYDKFQKIVYLSRFLNAIFILCLLAVPLEKMTPFALLGSMAFFCVFQVAVDLAVIYFGAYGFVDDLEAWARSARSSIDLGSFLPSPLAGRSRANSRVQSRAGSTVNLGLPSIPSVGHNHKGGTTKHHRHRSNSSASSLAITIPFGPGSPHNPNRDHNHNHSHSQQFQQYQNQISLQQQSPTLSQQQQQALYNMHVNANSLGASGAYGNLVQALAEIKRREHLSHPSAGPNGISHPYRQISLSAGGAEHGSGTTQPIPRRSIGDSRMYIQQNSISLKRPGPNGTPRSSIMSTPQHGQGSSLDSTTTLASKNTSHNGSGSTPTLNRGGSAGHNGDLTPNVATATATGPSAVGPGRNALGLVSLFKPPSHSGNSTPSSSSSST</sequence>
<dbReference type="PANTHER" id="PTHR42101:SF1">
    <property type="entry name" value="LOW TEMPERATURE REQUIREMENT A"/>
    <property type="match status" value="1"/>
</dbReference>
<dbReference type="STRING" id="1314771.A0A197KBX8"/>
<feature type="transmembrane region" description="Helical" evidence="2">
    <location>
        <begin position="626"/>
        <end position="644"/>
    </location>
</feature>
<keyword evidence="2" id="KW-0812">Transmembrane</keyword>
<feature type="transmembrane region" description="Helical" evidence="2">
    <location>
        <begin position="404"/>
        <end position="423"/>
    </location>
</feature>
<feature type="compositionally biased region" description="Polar residues" evidence="1">
    <location>
        <begin position="1027"/>
        <end position="1068"/>
    </location>
</feature>
<dbReference type="AlphaFoldDB" id="A0A197KBX8"/>
<feature type="compositionally biased region" description="Low complexity" evidence="1">
    <location>
        <begin position="68"/>
        <end position="81"/>
    </location>
</feature>
<feature type="transmembrane region" description="Helical" evidence="2">
    <location>
        <begin position="587"/>
        <end position="606"/>
    </location>
</feature>
<reference evidence="3 4" key="1">
    <citation type="submission" date="2016-05" db="EMBL/GenBank/DDBJ databases">
        <title>Genome sequencing reveals origins of a unique bacterial endosymbiosis in the earliest lineages of terrestrial Fungi.</title>
        <authorList>
            <consortium name="DOE Joint Genome Institute"/>
            <person name="Uehling J."/>
            <person name="Gryganskyi A."/>
            <person name="Hameed K."/>
            <person name="Tschaplinski T."/>
            <person name="Misztal P."/>
            <person name="Wu S."/>
            <person name="Desiro A."/>
            <person name="Vande Pol N."/>
            <person name="Du Z.-Y."/>
            <person name="Zienkiewicz A."/>
            <person name="Zienkiewicz K."/>
            <person name="Morin E."/>
            <person name="Tisserant E."/>
            <person name="Splivallo R."/>
            <person name="Hainaut M."/>
            <person name="Henrissat B."/>
            <person name="Ohm R."/>
            <person name="Kuo A."/>
            <person name="Yan J."/>
            <person name="Lipzen A."/>
            <person name="Nolan M."/>
            <person name="Labutti K."/>
            <person name="Barry K."/>
            <person name="Goldstein A."/>
            <person name="Labbe J."/>
            <person name="Schadt C."/>
            <person name="Tuskan G."/>
            <person name="Grigoriev I."/>
            <person name="Martin F."/>
            <person name="Vilgalys R."/>
            <person name="Bonito G."/>
        </authorList>
    </citation>
    <scope>NUCLEOTIDE SEQUENCE [LARGE SCALE GENOMIC DNA]</scope>
    <source>
        <strain evidence="3 4">AG-77</strain>
    </source>
</reference>
<feature type="region of interest" description="Disordered" evidence="1">
    <location>
        <begin position="986"/>
        <end position="1124"/>
    </location>
</feature>
<evidence type="ECO:0008006" key="5">
    <source>
        <dbReference type="Google" id="ProtNLM"/>
    </source>
</evidence>
<feature type="compositionally biased region" description="Basic residues" evidence="1">
    <location>
        <begin position="861"/>
        <end position="875"/>
    </location>
</feature>
<organism evidence="3 4">
    <name type="scientific">Linnemannia elongata AG-77</name>
    <dbReference type="NCBI Taxonomy" id="1314771"/>
    <lineage>
        <taxon>Eukaryota</taxon>
        <taxon>Fungi</taxon>
        <taxon>Fungi incertae sedis</taxon>
        <taxon>Mucoromycota</taxon>
        <taxon>Mortierellomycotina</taxon>
        <taxon>Mortierellomycetes</taxon>
        <taxon>Mortierellales</taxon>
        <taxon>Mortierellaceae</taxon>
        <taxon>Linnemannia</taxon>
    </lineage>
</organism>
<feature type="compositionally biased region" description="Low complexity" evidence="1">
    <location>
        <begin position="23"/>
        <end position="46"/>
    </location>
</feature>
<feature type="transmembrane region" description="Helical" evidence="2">
    <location>
        <begin position="522"/>
        <end position="540"/>
    </location>
</feature>
<proteinExistence type="predicted"/>
<dbReference type="PANTHER" id="PTHR42101">
    <property type="entry name" value="CHROMOSOME 16, WHOLE GENOME SHOTGUN SEQUENCE"/>
    <property type="match status" value="1"/>
</dbReference>
<dbReference type="EMBL" id="KV442015">
    <property type="protein sequence ID" value="OAQ35000.1"/>
    <property type="molecule type" value="Genomic_DNA"/>
</dbReference>
<feature type="transmembrane region" description="Helical" evidence="2">
    <location>
        <begin position="495"/>
        <end position="516"/>
    </location>
</feature>
<evidence type="ECO:0000313" key="3">
    <source>
        <dbReference type="EMBL" id="OAQ35000.1"/>
    </source>
</evidence>
<dbReference type="Proteomes" id="UP000078512">
    <property type="component" value="Unassembled WGS sequence"/>
</dbReference>
<feature type="compositionally biased region" description="Polar residues" evidence="1">
    <location>
        <begin position="82"/>
        <end position="93"/>
    </location>
</feature>
<keyword evidence="2" id="KW-1133">Transmembrane helix</keyword>
<feature type="transmembrane region" description="Helical" evidence="2">
    <location>
        <begin position="753"/>
        <end position="772"/>
    </location>
</feature>
<keyword evidence="2" id="KW-0472">Membrane</keyword>
<accession>A0A197KBX8</accession>
<evidence type="ECO:0000256" key="1">
    <source>
        <dbReference type="SAM" id="MobiDB-lite"/>
    </source>
</evidence>
<feature type="region of interest" description="Disordered" evidence="1">
    <location>
        <begin position="837"/>
        <end position="925"/>
    </location>
</feature>
<feature type="compositionally biased region" description="Low complexity" evidence="1">
    <location>
        <begin position="161"/>
        <end position="173"/>
    </location>
</feature>
<dbReference type="OrthoDB" id="191995at2759"/>
<dbReference type="InterPro" id="IPR010640">
    <property type="entry name" value="Low_temperature_requirement_A"/>
</dbReference>
<dbReference type="Pfam" id="PF06772">
    <property type="entry name" value="LtrA"/>
    <property type="match status" value="1"/>
</dbReference>
<evidence type="ECO:0000256" key="2">
    <source>
        <dbReference type="SAM" id="Phobius"/>
    </source>
</evidence>
<gene>
    <name evidence="3" type="ORF">K457DRAFT_121017</name>
</gene>
<feature type="region of interest" description="Disordered" evidence="1">
    <location>
        <begin position="148"/>
        <end position="187"/>
    </location>
</feature>
<protein>
    <recommendedName>
        <fullName evidence="5">Bacterial low temperature requirement A protein-domain-containing protein</fullName>
    </recommendedName>
</protein>
<feature type="region of interest" description="Disordered" evidence="1">
    <location>
        <begin position="17"/>
        <end position="119"/>
    </location>
</feature>
<feature type="compositionally biased region" description="Low complexity" evidence="1">
    <location>
        <begin position="906"/>
        <end position="925"/>
    </location>
</feature>
<name>A0A197KBX8_9FUNG</name>
<evidence type="ECO:0000313" key="4">
    <source>
        <dbReference type="Proteomes" id="UP000078512"/>
    </source>
</evidence>
<keyword evidence="4" id="KW-1185">Reference proteome</keyword>
<feature type="compositionally biased region" description="Polar residues" evidence="1">
    <location>
        <begin position="837"/>
        <end position="850"/>
    </location>
</feature>
<feature type="transmembrane region" description="Helical" evidence="2">
    <location>
        <begin position="461"/>
        <end position="483"/>
    </location>
</feature>
<feature type="transmembrane region" description="Helical" evidence="2">
    <location>
        <begin position="778"/>
        <end position="807"/>
    </location>
</feature>
<feature type="compositionally biased region" description="Basic and acidic residues" evidence="1">
    <location>
        <begin position="95"/>
        <end position="105"/>
    </location>
</feature>
<feature type="transmembrane region" description="Helical" evidence="2">
    <location>
        <begin position="723"/>
        <end position="741"/>
    </location>
</feature>